<reference evidence="2 3" key="1">
    <citation type="journal article" date="2023" name="Commun. Biol.">
        <title>Genome analysis of Parmales, the sister group of diatoms, reveals the evolutionary specialization of diatoms from phago-mixotrophs to photoautotrophs.</title>
        <authorList>
            <person name="Ban H."/>
            <person name="Sato S."/>
            <person name="Yoshikawa S."/>
            <person name="Yamada K."/>
            <person name="Nakamura Y."/>
            <person name="Ichinomiya M."/>
            <person name="Sato N."/>
            <person name="Blanc-Mathieu R."/>
            <person name="Endo H."/>
            <person name="Kuwata A."/>
            <person name="Ogata H."/>
        </authorList>
    </citation>
    <scope>NUCLEOTIDE SEQUENCE [LARGE SCALE GENOMIC DNA]</scope>
</reference>
<gene>
    <name evidence="2" type="ORF">TeGR_g11732</name>
</gene>
<feature type="non-terminal residue" evidence="2">
    <location>
        <position position="1"/>
    </location>
</feature>
<feature type="region of interest" description="Disordered" evidence="1">
    <location>
        <begin position="71"/>
        <end position="90"/>
    </location>
</feature>
<keyword evidence="3" id="KW-1185">Reference proteome</keyword>
<protein>
    <submittedName>
        <fullName evidence="2">Uncharacterized protein</fullName>
    </submittedName>
</protein>
<evidence type="ECO:0000313" key="2">
    <source>
        <dbReference type="EMBL" id="GMI55384.1"/>
    </source>
</evidence>
<dbReference type="Proteomes" id="UP001165060">
    <property type="component" value="Unassembled WGS sequence"/>
</dbReference>
<accession>A0ABQ6NBV6</accession>
<sequence>APVAFFYSVLENLERLPDLESTLAGLSMAPSAVDQKTVTVGHTAKGIASLVCLKTTLKVLPAIVESWAEPGRQGGQFQKGAGADGGGGGV</sequence>
<comment type="caution">
    <text evidence="2">The sequence shown here is derived from an EMBL/GenBank/DDBJ whole genome shotgun (WGS) entry which is preliminary data.</text>
</comment>
<organism evidence="2 3">
    <name type="scientific">Tetraparma gracilis</name>
    <dbReference type="NCBI Taxonomy" id="2962635"/>
    <lineage>
        <taxon>Eukaryota</taxon>
        <taxon>Sar</taxon>
        <taxon>Stramenopiles</taxon>
        <taxon>Ochrophyta</taxon>
        <taxon>Bolidophyceae</taxon>
        <taxon>Parmales</taxon>
        <taxon>Triparmaceae</taxon>
        <taxon>Tetraparma</taxon>
    </lineage>
</organism>
<evidence type="ECO:0000256" key="1">
    <source>
        <dbReference type="SAM" id="MobiDB-lite"/>
    </source>
</evidence>
<name>A0ABQ6NBV6_9STRA</name>
<proteinExistence type="predicted"/>
<dbReference type="EMBL" id="BRYB01006702">
    <property type="protein sequence ID" value="GMI55384.1"/>
    <property type="molecule type" value="Genomic_DNA"/>
</dbReference>
<evidence type="ECO:0000313" key="3">
    <source>
        <dbReference type="Proteomes" id="UP001165060"/>
    </source>
</evidence>